<keyword evidence="9" id="KW-1185">Reference proteome</keyword>
<evidence type="ECO:0000259" key="7">
    <source>
        <dbReference type="PROSITE" id="PS50059"/>
    </source>
</evidence>
<gene>
    <name evidence="8" type="ORF">SAMN04488024_102302</name>
</gene>
<evidence type="ECO:0000256" key="3">
    <source>
        <dbReference type="ARBA" id="ARBA00023110"/>
    </source>
</evidence>
<evidence type="ECO:0000256" key="6">
    <source>
        <dbReference type="RuleBase" id="RU003915"/>
    </source>
</evidence>
<dbReference type="STRING" id="390242.SAMN04488024_102302"/>
<name>A0A1G6MDP0_9SPHI</name>
<evidence type="ECO:0000313" key="8">
    <source>
        <dbReference type="EMBL" id="SDC53571.1"/>
    </source>
</evidence>
<evidence type="ECO:0000256" key="4">
    <source>
        <dbReference type="ARBA" id="ARBA00023235"/>
    </source>
</evidence>
<dbReference type="PROSITE" id="PS50059">
    <property type="entry name" value="FKBP_PPIASE"/>
    <property type="match status" value="1"/>
</dbReference>
<feature type="domain" description="PPIase FKBP-type" evidence="7">
    <location>
        <begin position="82"/>
        <end position="165"/>
    </location>
</feature>
<evidence type="ECO:0000256" key="2">
    <source>
        <dbReference type="ARBA" id="ARBA00006577"/>
    </source>
</evidence>
<dbReference type="InterPro" id="IPR001179">
    <property type="entry name" value="PPIase_FKBP_dom"/>
</dbReference>
<dbReference type="EMBL" id="FMZH01000002">
    <property type="protein sequence ID" value="SDC53571.1"/>
    <property type="molecule type" value="Genomic_DNA"/>
</dbReference>
<dbReference type="EC" id="5.2.1.8" evidence="6"/>
<sequence>MFWLIIAASTLKFYFRCMIKLRLLTVLFCCLVAISACKKDEDPEKQIAEFIQKNNINATKDASGLYYQIIKPGTGSFTYPANTKITIKYEGRLLDGSVFDNGGGKAQTFNLAELIQGWQIGIPKIQKGGEIRLIVPPGLGYGSSAVGPIPGNSVLDFTIQLSDTQ</sequence>
<reference evidence="9" key="1">
    <citation type="submission" date="2016-10" db="EMBL/GenBank/DDBJ databases">
        <authorList>
            <person name="Varghese N."/>
            <person name="Submissions S."/>
        </authorList>
    </citation>
    <scope>NUCLEOTIDE SEQUENCE [LARGE SCALE GENOMIC DNA]</scope>
    <source>
        <strain evidence="9">DSM 18609</strain>
    </source>
</reference>
<protein>
    <recommendedName>
        <fullName evidence="6">Peptidyl-prolyl cis-trans isomerase</fullName>
        <ecNumber evidence="6">5.2.1.8</ecNumber>
    </recommendedName>
</protein>
<evidence type="ECO:0000256" key="1">
    <source>
        <dbReference type="ARBA" id="ARBA00000971"/>
    </source>
</evidence>
<dbReference type="SUPFAM" id="SSF54534">
    <property type="entry name" value="FKBP-like"/>
    <property type="match status" value="1"/>
</dbReference>
<keyword evidence="3 5" id="KW-0697">Rotamase</keyword>
<dbReference type="Gene3D" id="3.10.50.40">
    <property type="match status" value="1"/>
</dbReference>
<dbReference type="PANTHER" id="PTHR43811">
    <property type="entry name" value="FKBP-TYPE PEPTIDYL-PROLYL CIS-TRANS ISOMERASE FKPA"/>
    <property type="match status" value="1"/>
</dbReference>
<accession>A0A1G6MDP0</accession>
<organism evidence="8 9">
    <name type="scientific">Pedobacter soli</name>
    <dbReference type="NCBI Taxonomy" id="390242"/>
    <lineage>
        <taxon>Bacteria</taxon>
        <taxon>Pseudomonadati</taxon>
        <taxon>Bacteroidota</taxon>
        <taxon>Sphingobacteriia</taxon>
        <taxon>Sphingobacteriales</taxon>
        <taxon>Sphingobacteriaceae</taxon>
        <taxon>Pedobacter</taxon>
    </lineage>
</organism>
<dbReference type="GO" id="GO:0003755">
    <property type="term" value="F:peptidyl-prolyl cis-trans isomerase activity"/>
    <property type="evidence" value="ECO:0007669"/>
    <property type="project" value="UniProtKB-UniRule"/>
</dbReference>
<dbReference type="Proteomes" id="UP000199455">
    <property type="component" value="Unassembled WGS sequence"/>
</dbReference>
<dbReference type="Pfam" id="PF00254">
    <property type="entry name" value="FKBP_C"/>
    <property type="match status" value="1"/>
</dbReference>
<comment type="catalytic activity">
    <reaction evidence="1 5 6">
        <text>[protein]-peptidylproline (omega=180) = [protein]-peptidylproline (omega=0)</text>
        <dbReference type="Rhea" id="RHEA:16237"/>
        <dbReference type="Rhea" id="RHEA-COMP:10747"/>
        <dbReference type="Rhea" id="RHEA-COMP:10748"/>
        <dbReference type="ChEBI" id="CHEBI:83833"/>
        <dbReference type="ChEBI" id="CHEBI:83834"/>
        <dbReference type="EC" id="5.2.1.8"/>
    </reaction>
</comment>
<dbReference type="PANTHER" id="PTHR43811:SF19">
    <property type="entry name" value="39 KDA FK506-BINDING NUCLEAR PROTEIN"/>
    <property type="match status" value="1"/>
</dbReference>
<dbReference type="AlphaFoldDB" id="A0A1G6MDP0"/>
<proteinExistence type="inferred from homology"/>
<evidence type="ECO:0000313" key="9">
    <source>
        <dbReference type="Proteomes" id="UP000199455"/>
    </source>
</evidence>
<dbReference type="InterPro" id="IPR046357">
    <property type="entry name" value="PPIase_dom_sf"/>
</dbReference>
<comment type="similarity">
    <text evidence="2 6">Belongs to the FKBP-type PPIase family.</text>
</comment>
<keyword evidence="4 5" id="KW-0413">Isomerase</keyword>
<evidence type="ECO:0000256" key="5">
    <source>
        <dbReference type="PROSITE-ProRule" id="PRU00277"/>
    </source>
</evidence>